<dbReference type="VEuPathDB" id="VectorBase:CQUJHB011894"/>
<dbReference type="VEuPathDB" id="VectorBase:CPIJ009867"/>
<dbReference type="InterPro" id="IPR036322">
    <property type="entry name" value="WD40_repeat_dom_sf"/>
</dbReference>
<dbReference type="HOGENOM" id="CLU_516066_0_0_1"/>
<dbReference type="PANTHER" id="PTHR43979:SF1">
    <property type="entry name" value="PRE-MRNA-PROCESSING FACTOR 17"/>
    <property type="match status" value="1"/>
</dbReference>
<dbReference type="eggNOG" id="KOG0282">
    <property type="taxonomic scope" value="Eukaryota"/>
</dbReference>
<evidence type="ECO:0000313" key="4">
    <source>
        <dbReference type="Proteomes" id="UP000002320"/>
    </source>
</evidence>
<dbReference type="VEuPathDB" id="VectorBase:CQUJHB010975"/>
<dbReference type="InParanoid" id="B0WRH3"/>
<dbReference type="GO" id="GO:0071013">
    <property type="term" value="C:catalytic step 2 spliceosome"/>
    <property type="evidence" value="ECO:0007669"/>
    <property type="project" value="InterPro"/>
</dbReference>
<dbReference type="PANTHER" id="PTHR43979">
    <property type="entry name" value="PRE-MRNA-PROCESSING FACTOR 17"/>
    <property type="match status" value="1"/>
</dbReference>
<reference evidence="3" key="2">
    <citation type="submission" date="2021-02" db="UniProtKB">
        <authorList>
            <consortium name="EnsemblMetazoa"/>
        </authorList>
    </citation>
    <scope>IDENTIFICATION</scope>
    <source>
        <strain evidence="3">JHB</strain>
    </source>
</reference>
<dbReference type="AlphaFoldDB" id="B0WRH3"/>
<dbReference type="EMBL" id="DS232055">
    <property type="protein sequence ID" value="EDS33366.1"/>
    <property type="molecule type" value="Genomic_DNA"/>
</dbReference>
<protein>
    <submittedName>
        <fullName evidence="2 3">Pre-mRNA splicing factor prp17</fullName>
    </submittedName>
</protein>
<keyword evidence="4" id="KW-1185">Reference proteome</keyword>
<dbReference type="SUPFAM" id="SSF50978">
    <property type="entry name" value="WD40 repeat-like"/>
    <property type="match status" value="1"/>
</dbReference>
<evidence type="ECO:0000313" key="2">
    <source>
        <dbReference type="EMBL" id="EDS33366.1"/>
    </source>
</evidence>
<gene>
    <name evidence="3" type="primary">6042159</name>
    <name evidence="2" type="ORF">CpipJ_CPIJ009867</name>
</gene>
<feature type="compositionally biased region" description="Basic and acidic residues" evidence="1">
    <location>
        <begin position="265"/>
        <end position="282"/>
    </location>
</feature>
<dbReference type="eggNOG" id="KOG0363">
    <property type="taxonomic scope" value="Eukaryota"/>
</dbReference>
<dbReference type="GO" id="GO:0003729">
    <property type="term" value="F:mRNA binding"/>
    <property type="evidence" value="ECO:0007669"/>
    <property type="project" value="TreeGrafter"/>
</dbReference>
<reference evidence="2" key="1">
    <citation type="submission" date="2007-03" db="EMBL/GenBank/DDBJ databases">
        <title>Annotation of Culex pipiens quinquefasciatus.</title>
        <authorList>
            <consortium name="The Broad Institute Genome Sequencing Platform"/>
            <person name="Atkinson P.W."/>
            <person name="Hemingway J."/>
            <person name="Christensen B.M."/>
            <person name="Higgs S."/>
            <person name="Kodira C."/>
            <person name="Hannick L."/>
            <person name="Megy K."/>
            <person name="O'Leary S."/>
            <person name="Pearson M."/>
            <person name="Haas B.J."/>
            <person name="Mauceli E."/>
            <person name="Wortman J.R."/>
            <person name="Lee N.H."/>
            <person name="Guigo R."/>
            <person name="Stanke M."/>
            <person name="Alvarado L."/>
            <person name="Amedeo P."/>
            <person name="Antoine C.H."/>
            <person name="Arensburger P."/>
            <person name="Bidwell S.L."/>
            <person name="Crawford M."/>
            <person name="Camaro F."/>
            <person name="Devon K."/>
            <person name="Engels R."/>
            <person name="Hammond M."/>
            <person name="Howarth C."/>
            <person name="Koehrsen M."/>
            <person name="Lawson D."/>
            <person name="Montgomery P."/>
            <person name="Nene V."/>
            <person name="Nusbaum C."/>
            <person name="Puiu D."/>
            <person name="Romero-Severson J."/>
            <person name="Severson D.W."/>
            <person name="Shumway M."/>
            <person name="Sisk P."/>
            <person name="Stolte C."/>
            <person name="Zeng Q."/>
            <person name="Eisenstadt E."/>
            <person name="Fraser-Liggett C."/>
            <person name="Strausberg R."/>
            <person name="Galagan J."/>
            <person name="Birren B."/>
            <person name="Collins F.H."/>
        </authorList>
    </citation>
    <scope>NUCLEOTIDE SEQUENCE [LARGE SCALE GENOMIC DNA]</scope>
    <source>
        <strain evidence="2">JHB</strain>
    </source>
</reference>
<evidence type="ECO:0000256" key="1">
    <source>
        <dbReference type="SAM" id="MobiDB-lite"/>
    </source>
</evidence>
<sequence length="528" mass="58967">MWCTEQCFLLVAGTSDKIIWWGTCSSDFVQEYERHLGALLTTSDDGMAWRRQSLHLFHDLYEQLSAYLSWSESTWRFYWFNTGSFADQQYRRALILEFLLLLADTNSFVEGGPLLNLDHREDSIAYAGGVLQGRATPTQAGFTAAVGRNCDGLRNNGSLCRLQSMLSSELGNAPLCVILIANTQLAMDKIKVLGSSIKMYSMAKIAELEVAEKEKMKEKLTIRFVSVIIGENTLLRFSGVPLGEATYDTDGKIVFVSSKADRAEDERKKMWKNDKPEDAVDKYEDEEPVSRPNGTERAEVEKIMAKKQRGEYVLHIKTSGGSPNRTIGSLQQADLLAMCNVSFKKCGDKLVSAGYDFSLKLLDTETDDVVSGLMGPNLTRRICIIQEYGRRPGAVNTTTFVGENRSIVTTSDDKGLHVWEWDISVDINHTSPNGKLFACKSYMFSGFACSPDMSNLVSSDGDSKTGSIRRTQILEFLLQLAEAGHFHGNLTLDVVYKIELEVHKSTAFEDLNDDSFTLEEHPADITKD</sequence>
<dbReference type="Gene3D" id="2.130.10.10">
    <property type="entry name" value="YVTN repeat-like/Quinoprotein amine dehydrogenase"/>
    <property type="match status" value="1"/>
</dbReference>
<feature type="region of interest" description="Disordered" evidence="1">
    <location>
        <begin position="265"/>
        <end position="297"/>
    </location>
</feature>
<organism>
    <name type="scientific">Culex quinquefasciatus</name>
    <name type="common">Southern house mosquito</name>
    <name type="synonym">Culex pungens</name>
    <dbReference type="NCBI Taxonomy" id="7176"/>
    <lineage>
        <taxon>Eukaryota</taxon>
        <taxon>Metazoa</taxon>
        <taxon>Ecdysozoa</taxon>
        <taxon>Arthropoda</taxon>
        <taxon>Hexapoda</taxon>
        <taxon>Insecta</taxon>
        <taxon>Pterygota</taxon>
        <taxon>Neoptera</taxon>
        <taxon>Endopterygota</taxon>
        <taxon>Diptera</taxon>
        <taxon>Nematocera</taxon>
        <taxon>Culicoidea</taxon>
        <taxon>Culicidae</taxon>
        <taxon>Culicinae</taxon>
        <taxon>Culicini</taxon>
        <taxon>Culex</taxon>
        <taxon>Culex</taxon>
    </lineage>
</organism>
<dbReference type="GO" id="GO:0000398">
    <property type="term" value="P:mRNA splicing, via spliceosome"/>
    <property type="evidence" value="ECO:0007669"/>
    <property type="project" value="InterPro"/>
</dbReference>
<name>B0WRH3_CULQU</name>
<dbReference type="InterPro" id="IPR032847">
    <property type="entry name" value="PRPF17"/>
</dbReference>
<dbReference type="InterPro" id="IPR015943">
    <property type="entry name" value="WD40/YVTN_repeat-like_dom_sf"/>
</dbReference>
<proteinExistence type="predicted"/>
<dbReference type="EnsemblMetazoa" id="CPIJ009867-RA">
    <property type="protein sequence ID" value="CPIJ009867-PA"/>
    <property type="gene ID" value="CPIJ009867"/>
</dbReference>
<evidence type="ECO:0000313" key="3">
    <source>
        <dbReference type="EnsemblMetazoa" id="CPIJ009867-PA"/>
    </source>
</evidence>
<dbReference type="OrthoDB" id="10257301at2759"/>
<dbReference type="KEGG" id="cqu:CpipJ_CPIJ009867"/>
<dbReference type="Proteomes" id="UP000002320">
    <property type="component" value="Unassembled WGS sequence"/>
</dbReference>
<dbReference type="STRING" id="7176.B0WRH3"/>
<accession>B0WRH3</accession>